<organism evidence="1">
    <name type="scientific">Tetraselmis sp. GSL018</name>
    <dbReference type="NCBI Taxonomy" id="582737"/>
    <lineage>
        <taxon>Eukaryota</taxon>
        <taxon>Viridiplantae</taxon>
        <taxon>Chlorophyta</taxon>
        <taxon>core chlorophytes</taxon>
        <taxon>Chlorodendrophyceae</taxon>
        <taxon>Chlorodendrales</taxon>
        <taxon>Chlorodendraceae</taxon>
        <taxon>Tetraselmis</taxon>
    </lineage>
</organism>
<gene>
    <name evidence="1" type="ORF">TSPGSL018_2952</name>
</gene>
<proteinExistence type="predicted"/>
<feature type="non-terminal residue" evidence="1">
    <location>
        <position position="1"/>
    </location>
</feature>
<dbReference type="Pfam" id="PF12298">
    <property type="entry name" value="Bot1p"/>
    <property type="match status" value="1"/>
</dbReference>
<sequence length="379" mass="43483">NRLQTFSSERCTNSLVLKCTRYFSGERQLTYDSTDSLLRETSCYLPETKNQTNFTAPVFTRISSGLSSDYERRWGSSLLKRNGFSTTSYIRNQSTSLEAATSSATAKALATEKEEFPVFYDTDSTEGQTTWTLLRRSSEHSDTPDEEWECDFTGGAIPNNEINALLSNKAKWEIYKSYKENPERFTVPYLAEKYRIRQQRVMAIIALKEMEEAAVQSGQFAQEDADRLHEKLDRAAGATYSKGSGERFYAHIATFPKFEYITPEEASRDKEIHQDPVSIHQERLTRKYDAAGIQEFQERLDFNLVRVGKTLRRGRRRKRETHAGTAGATILIKPVGKESAKAGLSPWVASPEGKTRELTEDEALLLRRKTPRRRRRHLW</sequence>
<name>A0A061SEM2_9CHLO</name>
<accession>A0A061SEM2</accession>
<reference evidence="1" key="1">
    <citation type="submission" date="2014-05" db="EMBL/GenBank/DDBJ databases">
        <title>The transcriptome of the halophilic microalga Tetraselmis sp. GSL018 isolated from the Great Salt Lake, Utah.</title>
        <authorList>
            <person name="Jinkerson R.E."/>
            <person name="D'Adamo S."/>
            <person name="Posewitz M.C."/>
        </authorList>
    </citation>
    <scope>NUCLEOTIDE SEQUENCE</scope>
    <source>
        <strain evidence="1">GSL018</strain>
    </source>
</reference>
<evidence type="ECO:0000313" key="1">
    <source>
        <dbReference type="EMBL" id="JAC83597.1"/>
    </source>
</evidence>
<dbReference type="PANTHER" id="PTHR35476">
    <property type="entry name" value="MUCIN-LIKE PROTEIN"/>
    <property type="match status" value="1"/>
</dbReference>
<dbReference type="InterPro" id="IPR052851">
    <property type="entry name" value="GCD1_mitochondrial"/>
</dbReference>
<dbReference type="EMBL" id="GBEZ01001369">
    <property type="protein sequence ID" value="JAC83597.1"/>
    <property type="molecule type" value="Transcribed_RNA"/>
</dbReference>
<dbReference type="AlphaFoldDB" id="A0A061SEM2"/>
<dbReference type="PANTHER" id="PTHR35476:SF3">
    <property type="entry name" value="SMALL RIBOSOMAL SUBUNIT PROTEIN MS75"/>
    <property type="match status" value="1"/>
</dbReference>
<protein>
    <submittedName>
        <fullName evidence="1">Mucin-like protein</fullName>
    </submittedName>
</protein>